<evidence type="ECO:0000313" key="4">
    <source>
        <dbReference type="EMBL" id="GGB24261.1"/>
    </source>
</evidence>
<comment type="caution">
    <text evidence="4">The sequence shown here is derived from an EMBL/GenBank/DDBJ whole genome shotgun (WGS) entry which is preliminary data.</text>
</comment>
<dbReference type="Gene3D" id="3.90.79.10">
    <property type="entry name" value="Nucleoside Triphosphate Pyrophosphohydrolase"/>
    <property type="match status" value="1"/>
</dbReference>
<dbReference type="GO" id="GO:0016787">
    <property type="term" value="F:hydrolase activity"/>
    <property type="evidence" value="ECO:0007669"/>
    <property type="project" value="UniProtKB-KW"/>
</dbReference>
<feature type="region of interest" description="Disordered" evidence="2">
    <location>
        <begin position="1"/>
        <end position="38"/>
    </location>
</feature>
<feature type="domain" description="Nudix hydrolase" evidence="3">
    <location>
        <begin position="69"/>
        <end position="202"/>
    </location>
</feature>
<name>A0A916WRZ2_9ACTN</name>
<dbReference type="InterPro" id="IPR020084">
    <property type="entry name" value="NUDIX_hydrolase_CS"/>
</dbReference>
<dbReference type="PANTHER" id="PTHR10885">
    <property type="entry name" value="ISOPENTENYL-DIPHOSPHATE DELTA-ISOMERASE"/>
    <property type="match status" value="1"/>
</dbReference>
<gene>
    <name evidence="4" type="ORF">GCM10011489_10680</name>
</gene>
<proteinExistence type="predicted"/>
<dbReference type="PANTHER" id="PTHR10885:SF0">
    <property type="entry name" value="ISOPENTENYL-DIPHOSPHATE DELTA-ISOMERASE"/>
    <property type="match status" value="1"/>
</dbReference>
<dbReference type="InterPro" id="IPR000086">
    <property type="entry name" value="NUDIX_hydrolase_dom"/>
</dbReference>
<protein>
    <recommendedName>
        <fullName evidence="3">Nudix hydrolase domain-containing protein</fullName>
    </recommendedName>
</protein>
<evidence type="ECO:0000256" key="2">
    <source>
        <dbReference type="SAM" id="MobiDB-lite"/>
    </source>
</evidence>
<feature type="compositionally biased region" description="Basic and acidic residues" evidence="2">
    <location>
        <begin position="12"/>
        <end position="29"/>
    </location>
</feature>
<evidence type="ECO:0000256" key="1">
    <source>
        <dbReference type="ARBA" id="ARBA00022801"/>
    </source>
</evidence>
<reference evidence="4" key="2">
    <citation type="submission" date="2020-09" db="EMBL/GenBank/DDBJ databases">
        <authorList>
            <person name="Sun Q."/>
            <person name="Zhou Y."/>
        </authorList>
    </citation>
    <scope>NUCLEOTIDE SEQUENCE</scope>
    <source>
        <strain evidence="4">CGMCC 1.12827</strain>
    </source>
</reference>
<dbReference type="SUPFAM" id="SSF55811">
    <property type="entry name" value="Nudix"/>
    <property type="match status" value="1"/>
</dbReference>
<keyword evidence="1" id="KW-0378">Hydrolase</keyword>
<evidence type="ECO:0000313" key="5">
    <source>
        <dbReference type="Proteomes" id="UP000621454"/>
    </source>
</evidence>
<dbReference type="AlphaFoldDB" id="A0A916WRZ2"/>
<reference evidence="4" key="1">
    <citation type="journal article" date="2014" name="Int. J. Syst. Evol. Microbiol.">
        <title>Complete genome sequence of Corynebacterium casei LMG S-19264T (=DSM 44701T), isolated from a smear-ripened cheese.</title>
        <authorList>
            <consortium name="US DOE Joint Genome Institute (JGI-PGF)"/>
            <person name="Walter F."/>
            <person name="Albersmeier A."/>
            <person name="Kalinowski J."/>
            <person name="Ruckert C."/>
        </authorList>
    </citation>
    <scope>NUCLEOTIDE SEQUENCE</scope>
    <source>
        <strain evidence="4">CGMCC 1.12827</strain>
    </source>
</reference>
<dbReference type="InterPro" id="IPR015797">
    <property type="entry name" value="NUDIX_hydrolase-like_dom_sf"/>
</dbReference>
<dbReference type="PROSITE" id="PS51462">
    <property type="entry name" value="NUDIX"/>
    <property type="match status" value="1"/>
</dbReference>
<accession>A0A916WRZ2</accession>
<dbReference type="Pfam" id="PF00293">
    <property type="entry name" value="NUDIX"/>
    <property type="match status" value="1"/>
</dbReference>
<sequence>MHEPSDNPTDARPVDPTDVRPVDPTDARPVDPTAADPVPSTADELVAVFDPEGHAIGAAPRGEVYARGLWHGSAGVLVRSTDRTRVYVHRRTDTKSVFPGVHDCLAGGVIDAGEEPAQTARRELAEELGISRVDLTPFGQTRWEGRSGDALVRCHLFGFEAFYDGPIRHQPSEVADGWWWTEDVLRDHLADPSWPFVPDSRALLDEWRARRAGRARTTRG</sequence>
<organism evidence="4 5">
    <name type="scientific">Gordonia jinhuaensis</name>
    <dbReference type="NCBI Taxonomy" id="1517702"/>
    <lineage>
        <taxon>Bacteria</taxon>
        <taxon>Bacillati</taxon>
        <taxon>Actinomycetota</taxon>
        <taxon>Actinomycetes</taxon>
        <taxon>Mycobacteriales</taxon>
        <taxon>Gordoniaceae</taxon>
        <taxon>Gordonia</taxon>
    </lineage>
</organism>
<dbReference type="PROSITE" id="PS00893">
    <property type="entry name" value="NUDIX_BOX"/>
    <property type="match status" value="1"/>
</dbReference>
<dbReference type="Proteomes" id="UP000621454">
    <property type="component" value="Unassembled WGS sequence"/>
</dbReference>
<dbReference type="EMBL" id="BMGC01000005">
    <property type="protein sequence ID" value="GGB24261.1"/>
    <property type="molecule type" value="Genomic_DNA"/>
</dbReference>
<evidence type="ECO:0000259" key="3">
    <source>
        <dbReference type="PROSITE" id="PS51462"/>
    </source>
</evidence>
<keyword evidence="5" id="KW-1185">Reference proteome</keyword>